<evidence type="ECO:0000313" key="2">
    <source>
        <dbReference type="Proteomes" id="UP000562254"/>
    </source>
</evidence>
<comment type="caution">
    <text evidence="1">The sequence shown here is derived from an EMBL/GenBank/DDBJ whole genome shotgun (WGS) entry which is preliminary data.</text>
</comment>
<dbReference type="RefSeq" id="WP_184486213.1">
    <property type="nucleotide sequence ID" value="NZ_JAAEDJ010000212.1"/>
</dbReference>
<dbReference type="Proteomes" id="UP000562254">
    <property type="component" value="Unassembled WGS sequence"/>
</dbReference>
<dbReference type="Gene3D" id="3.40.50.1820">
    <property type="entry name" value="alpha/beta hydrolase"/>
    <property type="match status" value="1"/>
</dbReference>
<protein>
    <submittedName>
        <fullName evidence="1">Esterase/lipase superfamily enzyme</fullName>
    </submittedName>
</protein>
<gene>
    <name evidence="1" type="ORF">FHS88_003008</name>
</gene>
<proteinExistence type="predicted"/>
<reference evidence="1 2" key="1">
    <citation type="submission" date="2020-08" db="EMBL/GenBank/DDBJ databases">
        <title>Genomic Encyclopedia of Type Strains, Phase IV (KMG-IV): sequencing the most valuable type-strain genomes for metagenomic binning, comparative biology and taxonomic classification.</title>
        <authorList>
            <person name="Goeker M."/>
        </authorList>
    </citation>
    <scope>NUCLEOTIDE SEQUENCE [LARGE SCALE GENOMIC DNA]</scope>
    <source>
        <strain evidence="1 2">DSM 25895</strain>
    </source>
</reference>
<accession>A0A840XQG8</accession>
<dbReference type="EMBL" id="JACIJE010000008">
    <property type="protein sequence ID" value="MBB5690868.1"/>
    <property type="molecule type" value="Genomic_DNA"/>
</dbReference>
<dbReference type="PANTHER" id="PTHR36513">
    <property type="entry name" value="ABC TRANSMEMBRANE TYPE-1 DOMAIN-CONTAINING PROTEIN"/>
    <property type="match status" value="1"/>
</dbReference>
<evidence type="ECO:0000313" key="1">
    <source>
        <dbReference type="EMBL" id="MBB5690868.1"/>
    </source>
</evidence>
<dbReference type="InterPro" id="IPR010297">
    <property type="entry name" value="DUF900_hydrolase"/>
</dbReference>
<organism evidence="1 2">
    <name type="scientific">Neoroseomonas alkaliterrae</name>
    <dbReference type="NCBI Taxonomy" id="1452450"/>
    <lineage>
        <taxon>Bacteria</taxon>
        <taxon>Pseudomonadati</taxon>
        <taxon>Pseudomonadota</taxon>
        <taxon>Alphaproteobacteria</taxon>
        <taxon>Acetobacterales</taxon>
        <taxon>Acetobacteraceae</taxon>
        <taxon>Neoroseomonas</taxon>
    </lineage>
</organism>
<dbReference type="InterPro" id="IPR029058">
    <property type="entry name" value="AB_hydrolase_fold"/>
</dbReference>
<dbReference type="AlphaFoldDB" id="A0A840XQG8"/>
<name>A0A840XQG8_9PROT</name>
<dbReference type="SUPFAM" id="SSF53474">
    <property type="entry name" value="alpha/beta-Hydrolases"/>
    <property type="match status" value="1"/>
</dbReference>
<dbReference type="Pfam" id="PF05990">
    <property type="entry name" value="DUF900"/>
    <property type="match status" value="1"/>
</dbReference>
<keyword evidence="2" id="KW-1185">Reference proteome</keyword>
<dbReference type="PANTHER" id="PTHR36513:SF1">
    <property type="entry name" value="TRANSMEMBRANE PROTEIN"/>
    <property type="match status" value="1"/>
</dbReference>
<sequence>MDVTVYFATNREILAEDPPRLGAGYNAIGPYGLRYGKAEVTAPAERGRNRFGDGYRLKRAALYPERLPLAEEGAGAPRLLGSSALLDELRTRLKETGADLLVLIHGFASTFESTMERAAQLKLLYGTRDRPLEVVAFSWPSNGRAFGLKAREGVRLQYFDDRMDAEGSAAAMARAFHRLVDFVRDLSEAESCGRALHLVAHSMGNYALRHALQQILRDAPRGRLPRLFENIFLMAADEDDDALNDPAKLAHLPELAHAVHVYMARNDRALVISDTTKANPDRLGATGPRTLSDLPRKITLVDCTEVSDTPGLDAHLRHQYYRTRPEVVDHVRAVLSGLPPDRIEPRIYVPASRAFRLEPYRRR</sequence>